<keyword evidence="4 5" id="KW-0472">Membrane</keyword>
<dbReference type="SUPFAM" id="SSF161098">
    <property type="entry name" value="MetI-like"/>
    <property type="match status" value="2"/>
</dbReference>
<feature type="transmembrane region" description="Helical" evidence="5">
    <location>
        <begin position="492"/>
        <end position="515"/>
    </location>
</feature>
<dbReference type="Proteomes" id="UP000006334">
    <property type="component" value="Unassembled WGS sequence"/>
</dbReference>
<dbReference type="eggNOG" id="COG4590">
    <property type="taxonomic scope" value="Bacteria"/>
</dbReference>
<evidence type="ECO:0000256" key="4">
    <source>
        <dbReference type="ARBA" id="ARBA00023136"/>
    </source>
</evidence>
<sequence length="685" mass="76644">MSGWLVLLTLALLVWHLIAQVLPLTRDVSVKPHYQFAIASDETILHLGDVINRVPVITLDKDCRVNFYTQADNDPSPKLTKTKIMPLLCTDQVKVKVYEGQLYLAILSHAGILRIEKLNQVDKQLFPELEMTLAVAEASLSSTISQFDFQLSTNLIMLSVRQENTWKVYSVDGRSKEEINSTQISDAKHLKLLPRIAKFIYVKDKKLTTQDVLTGSVNNIAFNREIANLNVFPSQRSLFIGLKDKTLQKWGIVNNQGTLVFQPIYFITKETYARHILIHQTENAAFILNEKNQLEIMNHVTGEQVSDGFINNMGSLIQLSQNYVYTNNRNAIDTWKIESISGVNTFQSLWGKNTYEGYSEQDYVWQTTSAGDYQETKYSLVPLVIGSLKASLLALLIAVPLALSAAIYTAFFAPVKLRNWIKPSIEILEAIPSVVLGFIAAIWLAPLAEQFILSLLLFVVMIPLVLFLFALLHHPLVERLPQQFKQGWELPIASILLVALGFFVYMVTDSITVASSNLQDHWLIPIDKLENMNKSTIVVALALGIAIVPSIYSLAEDAIYEVPHSLKQASLALGATKLQTLRNVVLILAYPGILSAVALGLGRAFGETMIVLMVTGNTPVANWDFLSGLRTLTANLAIELPESEVGSSHYQILFLTALVLFSFTFVLNTLAELLRQWLRKNYQHG</sequence>
<keyword evidence="3 5" id="KW-1133">Transmembrane helix</keyword>
<comment type="similarity">
    <text evidence="5">Belongs to the binding-protein-dependent transport system permease family.</text>
</comment>
<evidence type="ECO:0000256" key="2">
    <source>
        <dbReference type="ARBA" id="ARBA00022692"/>
    </source>
</evidence>
<feature type="transmembrane region" description="Helical" evidence="5">
    <location>
        <begin position="451"/>
        <end position="472"/>
    </location>
</feature>
<dbReference type="InterPro" id="IPR035906">
    <property type="entry name" value="MetI-like_sf"/>
</dbReference>
<comment type="subcellular location">
    <subcellularLocation>
        <location evidence="1 5">Cell membrane</location>
        <topology evidence="1 5">Multi-pass membrane protein</topology>
    </subcellularLocation>
</comment>
<dbReference type="RefSeq" id="WP_008845488.1">
    <property type="nucleotide sequence ID" value="NZ_BAEN01000059.1"/>
</dbReference>
<dbReference type="GO" id="GO:0005886">
    <property type="term" value="C:plasma membrane"/>
    <property type="evidence" value="ECO:0007669"/>
    <property type="project" value="UniProtKB-SubCell"/>
</dbReference>
<evidence type="ECO:0000259" key="6">
    <source>
        <dbReference type="PROSITE" id="PS50928"/>
    </source>
</evidence>
<evidence type="ECO:0000313" key="8">
    <source>
        <dbReference type="Proteomes" id="UP000006334"/>
    </source>
</evidence>
<feature type="transmembrane region" description="Helical" evidence="5">
    <location>
        <begin position="427"/>
        <end position="445"/>
    </location>
</feature>
<reference evidence="7 8" key="1">
    <citation type="journal article" date="2017" name="Antonie Van Leeuwenhoek">
        <title>Rhizobium rhizosphaerae sp. nov., a novel species isolated from rice rhizosphere.</title>
        <authorList>
            <person name="Zhao J.J."/>
            <person name="Zhang J."/>
            <person name="Zhang R.J."/>
            <person name="Zhang C.W."/>
            <person name="Yin H.Q."/>
            <person name="Zhang X.X."/>
        </authorList>
    </citation>
    <scope>NUCLEOTIDE SEQUENCE [LARGE SCALE GENOMIC DNA]</scope>
    <source>
        <strain evidence="7 8">E3</strain>
    </source>
</reference>
<feature type="domain" description="ABC transmembrane type-1" evidence="6">
    <location>
        <begin position="384"/>
        <end position="671"/>
    </location>
</feature>
<dbReference type="InterPro" id="IPR000515">
    <property type="entry name" value="MetI-like"/>
</dbReference>
<feature type="transmembrane region" description="Helical" evidence="5">
    <location>
        <begin position="584"/>
        <end position="605"/>
    </location>
</feature>
<proteinExistence type="inferred from homology"/>
<evidence type="ECO:0000256" key="1">
    <source>
        <dbReference type="ARBA" id="ARBA00004651"/>
    </source>
</evidence>
<dbReference type="Pfam" id="PF00528">
    <property type="entry name" value="BPD_transp_1"/>
    <property type="match status" value="1"/>
</dbReference>
<dbReference type="AlphaFoldDB" id="K6YGC5"/>
<keyword evidence="5" id="KW-0813">Transport</keyword>
<dbReference type="Gene3D" id="1.10.3720.10">
    <property type="entry name" value="MetI-like"/>
    <property type="match status" value="1"/>
</dbReference>
<feature type="transmembrane region" description="Helical" evidence="5">
    <location>
        <begin position="650"/>
        <end position="671"/>
    </location>
</feature>
<evidence type="ECO:0000313" key="7">
    <source>
        <dbReference type="EMBL" id="GAC15683.1"/>
    </source>
</evidence>
<dbReference type="EMBL" id="BAEN01000059">
    <property type="protein sequence ID" value="GAC15683.1"/>
    <property type="molecule type" value="Genomic_DNA"/>
</dbReference>
<dbReference type="GO" id="GO:0055085">
    <property type="term" value="P:transmembrane transport"/>
    <property type="evidence" value="ECO:0007669"/>
    <property type="project" value="InterPro"/>
</dbReference>
<organism evidence="7 8">
    <name type="scientific">Aliiglaciecola lipolytica E3</name>
    <dbReference type="NCBI Taxonomy" id="1127673"/>
    <lineage>
        <taxon>Bacteria</taxon>
        <taxon>Pseudomonadati</taxon>
        <taxon>Pseudomonadota</taxon>
        <taxon>Gammaproteobacteria</taxon>
        <taxon>Alteromonadales</taxon>
        <taxon>Alteromonadaceae</taxon>
        <taxon>Aliiglaciecola</taxon>
    </lineage>
</organism>
<keyword evidence="8" id="KW-1185">Reference proteome</keyword>
<dbReference type="CDD" id="cd06261">
    <property type="entry name" value="TM_PBP2"/>
    <property type="match status" value="1"/>
</dbReference>
<evidence type="ECO:0000256" key="3">
    <source>
        <dbReference type="ARBA" id="ARBA00022989"/>
    </source>
</evidence>
<feature type="transmembrane region" description="Helical" evidence="5">
    <location>
        <begin position="392"/>
        <end position="415"/>
    </location>
</feature>
<dbReference type="PANTHER" id="PTHR42727:SF1">
    <property type="entry name" value="PHOSPHATE TRANSPORT SYSTEM PERMEASE"/>
    <property type="match status" value="1"/>
</dbReference>
<dbReference type="STRING" id="1127673.GLIP_3062"/>
<accession>K6YGC5</accession>
<keyword evidence="2 5" id="KW-0812">Transmembrane</keyword>
<protein>
    <submittedName>
        <fullName evidence="7">Phosphate transport system permease protein</fullName>
    </submittedName>
</protein>
<dbReference type="PANTHER" id="PTHR42727">
    <property type="entry name" value="PHOSPHATE TRANSPORT SYSTEM PERMEASE PROTEIN"/>
    <property type="match status" value="1"/>
</dbReference>
<dbReference type="OrthoDB" id="9785113at2"/>
<name>K6YGC5_9ALTE</name>
<feature type="transmembrane region" description="Helical" evidence="5">
    <location>
        <begin position="535"/>
        <end position="555"/>
    </location>
</feature>
<gene>
    <name evidence="7" type="primary">pstC</name>
    <name evidence="7" type="ORF">GLIP_3062</name>
</gene>
<comment type="caution">
    <text evidence="7">The sequence shown here is derived from an EMBL/GenBank/DDBJ whole genome shotgun (WGS) entry which is preliminary data.</text>
</comment>
<evidence type="ECO:0000256" key="5">
    <source>
        <dbReference type="RuleBase" id="RU363032"/>
    </source>
</evidence>
<dbReference type="PROSITE" id="PS50928">
    <property type="entry name" value="ABC_TM1"/>
    <property type="match status" value="1"/>
</dbReference>